<dbReference type="EMBL" id="JBBUTG010000032">
    <property type="protein sequence ID" value="MEK8034670.1"/>
    <property type="molecule type" value="Genomic_DNA"/>
</dbReference>
<reference evidence="1 2" key="1">
    <citation type="submission" date="2024-04" db="EMBL/GenBank/DDBJ databases">
        <title>Novel species of the genus Ideonella isolated from streams.</title>
        <authorList>
            <person name="Lu H."/>
        </authorList>
    </citation>
    <scope>NUCLEOTIDE SEQUENCE [LARGE SCALE GENOMIC DNA]</scope>
    <source>
        <strain evidence="1 2">DXS29W</strain>
    </source>
</reference>
<sequence length="275" mass="27915">MIGRRHVLAAAGALAPEWGASAASSASAAPWRRLGIAATGLSSPVGMAIDRHGRLLVANWSAGTVTAHRAGAAPMVLASGLPGPSGLALSPAGELFVASYSQSVVWRILEGGTKEEFVRGLATPAGLSFDQQGQLLIANRATNQVLVADAGGRVKVAVEGGLQTPVGAVQFADGSYAVSNIDGGIAFAGADGRARTVSRELSRPGPGLALADERSVYVVDYGGTAVLQVDREGRTRVVAEGFSSPVGLVLTADKRRAIVADWGTNTAYEMGLAGG</sequence>
<evidence type="ECO:0000313" key="2">
    <source>
        <dbReference type="Proteomes" id="UP001371218"/>
    </source>
</evidence>
<dbReference type="InterPro" id="IPR006311">
    <property type="entry name" value="TAT_signal"/>
</dbReference>
<organism evidence="1 2">
    <name type="scientific">Ideonella lacteola</name>
    <dbReference type="NCBI Taxonomy" id="2984193"/>
    <lineage>
        <taxon>Bacteria</taxon>
        <taxon>Pseudomonadati</taxon>
        <taxon>Pseudomonadota</taxon>
        <taxon>Betaproteobacteria</taxon>
        <taxon>Burkholderiales</taxon>
        <taxon>Sphaerotilaceae</taxon>
        <taxon>Ideonella</taxon>
    </lineage>
</organism>
<dbReference type="InterPro" id="IPR011042">
    <property type="entry name" value="6-blade_b-propeller_TolB-like"/>
</dbReference>
<keyword evidence="2" id="KW-1185">Reference proteome</keyword>
<gene>
    <name evidence="1" type="ORF">AACH06_27960</name>
</gene>
<dbReference type="PROSITE" id="PS51318">
    <property type="entry name" value="TAT"/>
    <property type="match status" value="1"/>
</dbReference>
<protein>
    <recommendedName>
        <fullName evidence="3">Serine/threonine protein kinase</fullName>
    </recommendedName>
</protein>
<dbReference type="Gene3D" id="2.120.10.30">
    <property type="entry name" value="TolB, C-terminal domain"/>
    <property type="match status" value="1"/>
</dbReference>
<dbReference type="SUPFAM" id="SSF63829">
    <property type="entry name" value="Calcium-dependent phosphotriesterase"/>
    <property type="match status" value="1"/>
</dbReference>
<dbReference type="Proteomes" id="UP001371218">
    <property type="component" value="Unassembled WGS sequence"/>
</dbReference>
<name>A0ABU9C1F5_9BURK</name>
<dbReference type="InterPro" id="IPR051262">
    <property type="entry name" value="SMP-30/CGR1_Lactonase"/>
</dbReference>
<evidence type="ECO:0008006" key="3">
    <source>
        <dbReference type="Google" id="ProtNLM"/>
    </source>
</evidence>
<comment type="caution">
    <text evidence="1">The sequence shown here is derived from an EMBL/GenBank/DDBJ whole genome shotgun (WGS) entry which is preliminary data.</text>
</comment>
<accession>A0ABU9C1F5</accession>
<dbReference type="PANTHER" id="PTHR47572:SF4">
    <property type="entry name" value="LACTONASE DRP35"/>
    <property type="match status" value="1"/>
</dbReference>
<proteinExistence type="predicted"/>
<evidence type="ECO:0000313" key="1">
    <source>
        <dbReference type="EMBL" id="MEK8034670.1"/>
    </source>
</evidence>
<dbReference type="PANTHER" id="PTHR47572">
    <property type="entry name" value="LIPOPROTEIN-RELATED"/>
    <property type="match status" value="1"/>
</dbReference>
<dbReference type="RefSeq" id="WP_341429097.1">
    <property type="nucleotide sequence ID" value="NZ_JBBUTG010000032.1"/>
</dbReference>